<dbReference type="AlphaFoldDB" id="A0A183LU94"/>
<accession>A0A183LU94</accession>
<evidence type="ECO:0000313" key="2">
    <source>
        <dbReference type="Proteomes" id="UP000277204"/>
    </source>
</evidence>
<evidence type="ECO:0000313" key="1">
    <source>
        <dbReference type="EMBL" id="VDO75967.1"/>
    </source>
</evidence>
<protein>
    <submittedName>
        <fullName evidence="1">Uncharacterized protein</fullName>
    </submittedName>
</protein>
<dbReference type="EMBL" id="UZAI01002958">
    <property type="protein sequence ID" value="VDO75967.1"/>
    <property type="molecule type" value="Genomic_DNA"/>
</dbReference>
<sequence>MPSADIESSRHLISQPLWIKDPNYFDLQSSTRSDYLWDPRTSRKTEPEGIRARSFKPKVSAYKSTINWDLGEKSKSISCVHTQVNPNKFQNHSYSLTSLLDQQPRDWLIDDYDSKHKGWRRTDQIIRNKESFTKNSLYREQFPPKEAVHVQPVKPVHIPLKTSEKFTDKSVYTDEYIWRPILIDYNQLKHHKLCLPIEMIPSKPRDESNMINVGENVMSMPGTNPNLFKSTTYREDFQRHALTSKEPVMCRKIAPVIKLSKILKPPYEIQESYSTINSRYQYDYGSSIKHRHLSNYLPAAGMITFNKPIKSQIQTYSFNFDNDSLFMKEQFNQQKNSIQNFHSNVNLSQRQYLPDIIEQVVTDGQRILSILSKQLVIKTRTLLMMVVVVLQVSALYSRTDLM</sequence>
<dbReference type="Proteomes" id="UP000277204">
    <property type="component" value="Unassembled WGS sequence"/>
</dbReference>
<organism evidence="1 2">
    <name type="scientific">Schistosoma margrebowiei</name>
    <dbReference type="NCBI Taxonomy" id="48269"/>
    <lineage>
        <taxon>Eukaryota</taxon>
        <taxon>Metazoa</taxon>
        <taxon>Spiralia</taxon>
        <taxon>Lophotrochozoa</taxon>
        <taxon>Platyhelminthes</taxon>
        <taxon>Trematoda</taxon>
        <taxon>Digenea</taxon>
        <taxon>Strigeidida</taxon>
        <taxon>Schistosomatoidea</taxon>
        <taxon>Schistosomatidae</taxon>
        <taxon>Schistosoma</taxon>
    </lineage>
</organism>
<proteinExistence type="predicted"/>
<gene>
    <name evidence="1" type="ORF">SMRZ_LOCUS7369</name>
</gene>
<reference evidence="1 2" key="1">
    <citation type="submission" date="2018-11" db="EMBL/GenBank/DDBJ databases">
        <authorList>
            <consortium name="Pathogen Informatics"/>
        </authorList>
    </citation>
    <scope>NUCLEOTIDE SEQUENCE [LARGE SCALE GENOMIC DNA]</scope>
    <source>
        <strain evidence="1 2">Zambia</strain>
    </source>
</reference>
<name>A0A183LU94_9TREM</name>
<keyword evidence="2" id="KW-1185">Reference proteome</keyword>